<organism evidence="1">
    <name type="scientific">marine sediment metagenome</name>
    <dbReference type="NCBI Taxonomy" id="412755"/>
    <lineage>
        <taxon>unclassified sequences</taxon>
        <taxon>metagenomes</taxon>
        <taxon>ecological metagenomes</taxon>
    </lineage>
</organism>
<dbReference type="AlphaFoldDB" id="X0WJA4"/>
<gene>
    <name evidence="1" type="ORF">S01H1_71934</name>
</gene>
<protein>
    <submittedName>
        <fullName evidence="1">Uncharacterized protein</fullName>
    </submittedName>
</protein>
<feature type="non-terminal residue" evidence="1">
    <location>
        <position position="1"/>
    </location>
</feature>
<proteinExistence type="predicted"/>
<name>X0WJA4_9ZZZZ</name>
<comment type="caution">
    <text evidence="1">The sequence shown here is derived from an EMBL/GenBank/DDBJ whole genome shotgun (WGS) entry which is preliminary data.</text>
</comment>
<evidence type="ECO:0000313" key="1">
    <source>
        <dbReference type="EMBL" id="GAG31029.1"/>
    </source>
</evidence>
<dbReference type="EMBL" id="BARS01047931">
    <property type="protein sequence ID" value="GAG31029.1"/>
    <property type="molecule type" value="Genomic_DNA"/>
</dbReference>
<sequence>KSATAMLGIDKRSRPTAVSVVTRFAARKAA</sequence>
<reference evidence="1" key="1">
    <citation type="journal article" date="2014" name="Front. Microbiol.">
        <title>High frequency of phylogenetically diverse reductive dehalogenase-homologous genes in deep subseafloor sedimentary metagenomes.</title>
        <authorList>
            <person name="Kawai M."/>
            <person name="Futagami T."/>
            <person name="Toyoda A."/>
            <person name="Takaki Y."/>
            <person name="Nishi S."/>
            <person name="Hori S."/>
            <person name="Arai W."/>
            <person name="Tsubouchi T."/>
            <person name="Morono Y."/>
            <person name="Uchiyama I."/>
            <person name="Ito T."/>
            <person name="Fujiyama A."/>
            <person name="Inagaki F."/>
            <person name="Takami H."/>
        </authorList>
    </citation>
    <scope>NUCLEOTIDE SEQUENCE</scope>
    <source>
        <strain evidence="1">Expedition CK06-06</strain>
    </source>
</reference>
<accession>X0WJA4</accession>